<dbReference type="RefSeq" id="WP_093141477.1">
    <property type="nucleotide sequence ID" value="NZ_FOXF01000013.1"/>
</dbReference>
<name>A0A662ZGJ1_9GAMM</name>
<dbReference type="EMBL" id="FOXF01000013">
    <property type="protein sequence ID" value="SFP29093.1"/>
    <property type="molecule type" value="Genomic_DNA"/>
</dbReference>
<gene>
    <name evidence="9" type="ORF">SAMN02910344_00984</name>
</gene>
<dbReference type="GO" id="GO:0003882">
    <property type="term" value="F:CDP-diacylglycerol-serine O-phosphatidyltransferase activity"/>
    <property type="evidence" value="ECO:0007669"/>
    <property type="project" value="TreeGrafter"/>
</dbReference>
<dbReference type="PIRSF" id="PIRSF000850">
    <property type="entry name" value="Phospholipase_D_PSS"/>
    <property type="match status" value="1"/>
</dbReference>
<evidence type="ECO:0000313" key="10">
    <source>
        <dbReference type="Proteomes" id="UP000243745"/>
    </source>
</evidence>
<dbReference type="PANTHER" id="PTHR12586">
    <property type="entry name" value="CDP-DIACYLGLYCEROL--SERINE O-PHOSPHATIDYLTRANSFERASE"/>
    <property type="match status" value="1"/>
</dbReference>
<evidence type="ECO:0000313" key="9">
    <source>
        <dbReference type="EMBL" id="SFP29093.1"/>
    </source>
</evidence>
<dbReference type="OrthoDB" id="8543662at2"/>
<keyword evidence="5" id="KW-0443">Lipid metabolism</keyword>
<evidence type="ECO:0000256" key="6">
    <source>
        <dbReference type="ARBA" id="ARBA00023209"/>
    </source>
</evidence>
<dbReference type="Proteomes" id="UP000243745">
    <property type="component" value="Unassembled WGS sequence"/>
</dbReference>
<dbReference type="SUPFAM" id="SSF56024">
    <property type="entry name" value="Phospholipase D/nuclease"/>
    <property type="match status" value="2"/>
</dbReference>
<dbReference type="AlphaFoldDB" id="A0A662ZGJ1"/>
<keyword evidence="2" id="KW-0444">Lipid biosynthesis</keyword>
<evidence type="ECO:0000256" key="2">
    <source>
        <dbReference type="ARBA" id="ARBA00022516"/>
    </source>
</evidence>
<sequence>MKIINTLHGLFGSAKHKIENLSKIAVNADAYNILEDPKVFRERLLTNIRNAKSRICICALYWQNDEMGQEIMQAVNEAVNKNPKLYVRIYVDFHRAQRGLVGKTNQVVNSDWYHELAKKQLIHPIIYGVPVKRREIFGVFHLKGFVIDDTVLYSGASINNVYLHRLDKYRIDRYHEINSRELADSLFYYCVDVFHRHNAVQDFAQDSIPTSKELNLEIKKQRRELSTERYKINDMEIGSRQVGVTPLVGLGKKNNILNTSIINLIEAATEDITICTPYFNFPSQVLKAVNRALTKGVTITIIVGDKEANDFFIHEGEPYNKVGAVPYIYEMNLRDFVNTHTGYINDDKLRIRLWKDGLNTYHVKGISVDNRYHLITGNNLNPRAWRLDLENGLLVDDEHHLLLEKITHERNYLLSKTTPITTPTELQTIDDYPEDYRKIILKVRNFGAQWLLRKLL</sequence>
<dbReference type="InterPro" id="IPR001736">
    <property type="entry name" value="PLipase_D/transphosphatidylase"/>
</dbReference>
<dbReference type="PROSITE" id="PS50035">
    <property type="entry name" value="PLD"/>
    <property type="match status" value="1"/>
</dbReference>
<comment type="similarity">
    <text evidence="1">Belongs to the CDP-alcohol phosphatidyltransferase class-II family.</text>
</comment>
<keyword evidence="4" id="KW-0677">Repeat</keyword>
<dbReference type="GO" id="GO:0005829">
    <property type="term" value="C:cytosol"/>
    <property type="evidence" value="ECO:0007669"/>
    <property type="project" value="TreeGrafter"/>
</dbReference>
<evidence type="ECO:0000256" key="5">
    <source>
        <dbReference type="ARBA" id="ARBA00023098"/>
    </source>
</evidence>
<evidence type="ECO:0000259" key="8">
    <source>
        <dbReference type="PROSITE" id="PS50035"/>
    </source>
</evidence>
<dbReference type="GO" id="GO:0008444">
    <property type="term" value="F:CDP-diacylglycerol-glycerol-3-phosphate 3-phosphatidyltransferase activity"/>
    <property type="evidence" value="ECO:0007669"/>
    <property type="project" value="InterPro"/>
</dbReference>
<evidence type="ECO:0000256" key="7">
    <source>
        <dbReference type="ARBA" id="ARBA00023264"/>
    </source>
</evidence>
<keyword evidence="3 9" id="KW-0808">Transferase</keyword>
<dbReference type="Gene3D" id="3.30.870.10">
    <property type="entry name" value="Endonuclease Chain A"/>
    <property type="match status" value="2"/>
</dbReference>
<dbReference type="NCBIfam" id="NF006946">
    <property type="entry name" value="PRK09428.1"/>
    <property type="match status" value="1"/>
</dbReference>
<evidence type="ECO:0000256" key="4">
    <source>
        <dbReference type="ARBA" id="ARBA00022737"/>
    </source>
</evidence>
<dbReference type="GO" id="GO:0032049">
    <property type="term" value="P:cardiolipin biosynthetic process"/>
    <property type="evidence" value="ECO:0007669"/>
    <property type="project" value="InterPro"/>
</dbReference>
<proteinExistence type="inferred from homology"/>
<keyword evidence="10" id="KW-1185">Reference proteome</keyword>
<dbReference type="Pfam" id="PF13091">
    <property type="entry name" value="PLDc_2"/>
    <property type="match status" value="2"/>
</dbReference>
<reference evidence="9 10" key="1">
    <citation type="submission" date="2016-10" db="EMBL/GenBank/DDBJ databases">
        <authorList>
            <person name="Varghese N."/>
            <person name="Submissions S."/>
        </authorList>
    </citation>
    <scope>NUCLEOTIDE SEQUENCE [LARGE SCALE GENOMIC DNA]</scope>
    <source>
        <strain evidence="9 10">DSM 1361</strain>
    </source>
</reference>
<accession>A0A662ZGJ1</accession>
<evidence type="ECO:0000256" key="3">
    <source>
        <dbReference type="ARBA" id="ARBA00022679"/>
    </source>
</evidence>
<evidence type="ECO:0000256" key="1">
    <source>
        <dbReference type="ARBA" id="ARBA00010682"/>
    </source>
</evidence>
<keyword evidence="7" id="KW-1208">Phospholipid metabolism</keyword>
<dbReference type="InterPro" id="IPR016270">
    <property type="entry name" value="PGS1"/>
</dbReference>
<dbReference type="SMART" id="SM00155">
    <property type="entry name" value="PLDc"/>
    <property type="match status" value="2"/>
</dbReference>
<protein>
    <submittedName>
        <fullName evidence="9">CDP-diacylglycerol---serine O-phosphatidyltransferase</fullName>
    </submittedName>
</protein>
<keyword evidence="6" id="KW-0594">Phospholipid biosynthesis</keyword>
<feature type="domain" description="PLD phosphodiesterase" evidence="8">
    <location>
        <begin position="357"/>
        <end position="384"/>
    </location>
</feature>
<dbReference type="InterPro" id="IPR025202">
    <property type="entry name" value="PLD-like_dom"/>
</dbReference>
<dbReference type="PANTHER" id="PTHR12586:SF1">
    <property type="entry name" value="CDP-DIACYLGLYCEROL--GLYCEROL-3-PHOSPHATE 3-PHOSPHATIDYLTRANSFERASE, MITOCHONDRIAL"/>
    <property type="match status" value="1"/>
</dbReference>
<organism evidence="9 10">
    <name type="scientific">Ruminobacter amylophilus</name>
    <dbReference type="NCBI Taxonomy" id="867"/>
    <lineage>
        <taxon>Bacteria</taxon>
        <taxon>Pseudomonadati</taxon>
        <taxon>Pseudomonadota</taxon>
        <taxon>Gammaproteobacteria</taxon>
        <taxon>Aeromonadales</taxon>
        <taxon>Succinivibrionaceae</taxon>
        <taxon>Ruminobacter</taxon>
    </lineage>
</organism>